<evidence type="ECO:0000313" key="3">
    <source>
        <dbReference type="Proteomes" id="UP000004633"/>
    </source>
</evidence>
<protein>
    <submittedName>
        <fullName evidence="2">Tetratricopeptide repeat protein</fullName>
    </submittedName>
</protein>
<dbReference type="Gene3D" id="1.25.40.10">
    <property type="entry name" value="Tetratricopeptide repeat domain"/>
    <property type="match status" value="2"/>
</dbReference>
<dbReference type="AlphaFoldDB" id="E7N3R8"/>
<sequence>MKKRKKNHAERTREKRLRRSEARRRKGKGTTAMIQDSNAARIRGYMEKKAYADAINAFADMAAAGNAPEECFGDIARAYFETGDTARAADWVTTTLTRDPANVDVRILLGRICLKEKRTQDAFKIYENLLASHGNALSDAQRAEIDRYAGLEARLSPAEVRENYPHLAAFFGLVSAPVGVPAPSAVKKPAVPAPKGVAVPPTKDVAVPASKSVAVPPEKALAGGAAQTAAKILGENIRPRDKVCTLNAFAGAAYVEGDYESARILLTESLRLDPGCDETIKNMAVLLHDMGDNDRAIRMASEMKHTDFLLLRLLKA</sequence>
<dbReference type="SMART" id="SM00028">
    <property type="entry name" value="TPR"/>
    <property type="match status" value="3"/>
</dbReference>
<dbReference type="RefSeq" id="WP_009350305.1">
    <property type="nucleotide sequence ID" value="NZ_GL638147.1"/>
</dbReference>
<feature type="compositionally biased region" description="Basic residues" evidence="1">
    <location>
        <begin position="1"/>
        <end position="28"/>
    </location>
</feature>
<proteinExistence type="predicted"/>
<dbReference type="EMBL" id="AECV01000035">
    <property type="protein sequence ID" value="EFW29253.1"/>
    <property type="molecule type" value="Genomic_DNA"/>
</dbReference>
<name>E7N3R8_9FIRM</name>
<gene>
    <name evidence="2" type="ORF">HMPREF9555_01658</name>
</gene>
<dbReference type="SUPFAM" id="SSF48452">
    <property type="entry name" value="TPR-like"/>
    <property type="match status" value="1"/>
</dbReference>
<reference evidence="2 3" key="1">
    <citation type="submission" date="2010-08" db="EMBL/GenBank/DDBJ databases">
        <authorList>
            <person name="Weinstock G."/>
            <person name="Sodergren E."/>
            <person name="Clifton S."/>
            <person name="Fulton L."/>
            <person name="Fulton B."/>
            <person name="Courtney L."/>
            <person name="Fronick C."/>
            <person name="Harrison M."/>
            <person name="Strong C."/>
            <person name="Farmer C."/>
            <person name="Delahaunty K."/>
            <person name="Markovic C."/>
            <person name="Hall O."/>
            <person name="Minx P."/>
            <person name="Tomlinson C."/>
            <person name="Mitreva M."/>
            <person name="Hou S."/>
            <person name="Chen J."/>
            <person name="Wollam A."/>
            <person name="Pepin K.H."/>
            <person name="Johnson M."/>
            <person name="Bhonagiri V."/>
            <person name="Zhang X."/>
            <person name="Suruliraj S."/>
            <person name="Warren W."/>
            <person name="Chinwalla A."/>
            <person name="Mardis E.R."/>
            <person name="Wilson R.K."/>
        </authorList>
    </citation>
    <scope>NUCLEOTIDE SEQUENCE [LARGE SCALE GENOMIC DNA]</scope>
    <source>
        <strain evidence="2 3">F0399</strain>
    </source>
</reference>
<feature type="region of interest" description="Disordered" evidence="1">
    <location>
        <begin position="1"/>
        <end position="30"/>
    </location>
</feature>
<dbReference type="STRING" id="749551.HMPREF9555_01658"/>
<dbReference type="Pfam" id="PF13432">
    <property type="entry name" value="TPR_16"/>
    <property type="match status" value="1"/>
</dbReference>
<evidence type="ECO:0000256" key="1">
    <source>
        <dbReference type="SAM" id="MobiDB-lite"/>
    </source>
</evidence>
<accession>E7N3R8</accession>
<comment type="caution">
    <text evidence="2">The sequence shown here is derived from an EMBL/GenBank/DDBJ whole genome shotgun (WGS) entry which is preliminary data.</text>
</comment>
<evidence type="ECO:0000313" key="2">
    <source>
        <dbReference type="EMBL" id="EFW29253.1"/>
    </source>
</evidence>
<dbReference type="InterPro" id="IPR019734">
    <property type="entry name" value="TPR_rpt"/>
</dbReference>
<organism evidence="2 3">
    <name type="scientific">Selenomonas artemidis F0399</name>
    <dbReference type="NCBI Taxonomy" id="749551"/>
    <lineage>
        <taxon>Bacteria</taxon>
        <taxon>Bacillati</taxon>
        <taxon>Bacillota</taxon>
        <taxon>Negativicutes</taxon>
        <taxon>Selenomonadales</taxon>
        <taxon>Selenomonadaceae</taxon>
        <taxon>Selenomonas</taxon>
    </lineage>
</organism>
<dbReference type="InterPro" id="IPR011990">
    <property type="entry name" value="TPR-like_helical_dom_sf"/>
</dbReference>
<dbReference type="Proteomes" id="UP000004633">
    <property type="component" value="Unassembled WGS sequence"/>
</dbReference>
<dbReference type="HOGENOM" id="CLU_942995_0_0_9"/>
<keyword evidence="3" id="KW-1185">Reference proteome</keyword>